<gene>
    <name evidence="1" type="ORF">Ga0061064_0886</name>
</gene>
<dbReference type="PANTHER" id="PTHR35602:SF3">
    <property type="entry name" value="ESTERASE YQIA"/>
    <property type="match status" value="1"/>
</dbReference>
<dbReference type="AlphaFoldDB" id="A0A0K6H081"/>
<dbReference type="EMBL" id="CYHB01000002">
    <property type="protein sequence ID" value="CUA84388.1"/>
    <property type="molecule type" value="Genomic_DNA"/>
</dbReference>
<dbReference type="Pfam" id="PF05728">
    <property type="entry name" value="UPF0227"/>
    <property type="match status" value="1"/>
</dbReference>
<dbReference type="InterPro" id="IPR029058">
    <property type="entry name" value="AB_hydrolase_fold"/>
</dbReference>
<accession>A0A0K6H081</accession>
<organism evidence="1 2">
    <name type="scientific">Pseudidiomarina woesei</name>
    <dbReference type="NCBI Taxonomy" id="1381080"/>
    <lineage>
        <taxon>Bacteria</taxon>
        <taxon>Pseudomonadati</taxon>
        <taxon>Pseudomonadota</taxon>
        <taxon>Gammaproteobacteria</taxon>
        <taxon>Alteromonadales</taxon>
        <taxon>Idiomarinaceae</taxon>
        <taxon>Pseudidiomarina</taxon>
    </lineage>
</organism>
<protein>
    <submittedName>
        <fullName evidence="1">Predicted esterase YcpF, UPF0227 family</fullName>
    </submittedName>
</protein>
<name>A0A0K6H081_9GAMM</name>
<evidence type="ECO:0000313" key="1">
    <source>
        <dbReference type="EMBL" id="CUA84388.1"/>
    </source>
</evidence>
<keyword evidence="2" id="KW-1185">Reference proteome</keyword>
<dbReference type="Proteomes" id="UP000182598">
    <property type="component" value="Unassembled WGS sequence"/>
</dbReference>
<dbReference type="RefSeq" id="WP_055438577.1">
    <property type="nucleotide sequence ID" value="NZ_CYHB01000002.1"/>
</dbReference>
<reference evidence="2" key="1">
    <citation type="submission" date="2015-08" db="EMBL/GenBank/DDBJ databases">
        <authorList>
            <person name="Varghese N."/>
        </authorList>
    </citation>
    <scope>NUCLEOTIDE SEQUENCE [LARGE SCALE GENOMIC DNA]</scope>
    <source>
        <strain evidence="2">DSM 27808</strain>
    </source>
</reference>
<dbReference type="SUPFAM" id="SSF53474">
    <property type="entry name" value="alpha/beta-Hydrolases"/>
    <property type="match status" value="1"/>
</dbReference>
<dbReference type="InterPro" id="IPR008886">
    <property type="entry name" value="UPF0227/Esterase_YqiA"/>
</dbReference>
<evidence type="ECO:0000313" key="2">
    <source>
        <dbReference type="Proteomes" id="UP000182598"/>
    </source>
</evidence>
<proteinExistence type="predicted"/>
<dbReference type="Gene3D" id="3.40.50.1820">
    <property type="entry name" value="alpha/beta hydrolase"/>
    <property type="match status" value="1"/>
</dbReference>
<sequence>MLLYLHGFESSPESLKIIQTREFMNSHQASLPAAVNQAIQLLAPQQPSRMAAIRQMLDEVIATQPLAAVMGSSLGGFWTHYVVSQLHKRGHTEIRGVLINPAVQPYNWMPDETVDRVHPYTQEAYQLDASDRQVLIEAEQCFVADVELLVLLQAGDERLDYRLARDYYRDQRMVVEQGGDHSFADFPRYLPAALEFLHVL</sequence>
<dbReference type="PANTHER" id="PTHR35602">
    <property type="entry name" value="ESTERASE YQIA-RELATED"/>
    <property type="match status" value="1"/>
</dbReference>
<dbReference type="OrthoDB" id="9814831at2"/>